<sequence length="93" mass="10979">MDKELQRDITLEKIRQDLAGAILDIGEIKYYIKSLNKDLEEIKQSQEVFQKLVMEQIEKINPNVKDIKRSIYRVERATAENWSDIADLKQKVD</sequence>
<dbReference type="AlphaFoldDB" id="A0A0J8D8Y0"/>
<comment type="caution">
    <text evidence="1">The sequence shown here is derived from an EMBL/GenBank/DDBJ whole genome shotgun (WGS) entry which is preliminary data.</text>
</comment>
<protein>
    <submittedName>
        <fullName evidence="1">Uncharacterized protein</fullName>
    </submittedName>
</protein>
<accession>A0A0J8D8Y0</accession>
<reference evidence="1 2" key="1">
    <citation type="submission" date="2015-06" db="EMBL/GenBank/DDBJ databases">
        <title>Draft genome sequence of the purine-degrading Clostridium cylindrosporum HC-1 (DSM 605).</title>
        <authorList>
            <person name="Poehlein A."/>
            <person name="Schiel-Bengelsdorf B."/>
            <person name="Bengelsdorf F."/>
            <person name="Daniel R."/>
            <person name="Duerre P."/>
        </authorList>
    </citation>
    <scope>NUCLEOTIDE SEQUENCE [LARGE SCALE GENOMIC DNA]</scope>
    <source>
        <strain evidence="1 2">DSM 605</strain>
    </source>
</reference>
<keyword evidence="2" id="KW-1185">Reference proteome</keyword>
<dbReference type="OrthoDB" id="1920060at2"/>
<dbReference type="EMBL" id="LFVU01000020">
    <property type="protein sequence ID" value="KMT22332.1"/>
    <property type="molecule type" value="Genomic_DNA"/>
</dbReference>
<evidence type="ECO:0000313" key="1">
    <source>
        <dbReference type="EMBL" id="KMT22332.1"/>
    </source>
</evidence>
<proteinExistence type="predicted"/>
<dbReference type="PATRIC" id="fig|1121307.3.peg.321"/>
<gene>
    <name evidence="1" type="ORF">CLCY_16c00110</name>
</gene>
<name>A0A0J8D8Y0_CLOCY</name>
<organism evidence="1 2">
    <name type="scientific">Clostridium cylindrosporum DSM 605</name>
    <dbReference type="NCBI Taxonomy" id="1121307"/>
    <lineage>
        <taxon>Bacteria</taxon>
        <taxon>Bacillati</taxon>
        <taxon>Bacillota</taxon>
        <taxon>Clostridia</taxon>
        <taxon>Eubacteriales</taxon>
        <taxon>Clostridiaceae</taxon>
        <taxon>Clostridium</taxon>
    </lineage>
</organism>
<dbReference type="RefSeq" id="WP_048570117.1">
    <property type="nucleotide sequence ID" value="NZ_LFVU01000020.1"/>
</dbReference>
<evidence type="ECO:0000313" key="2">
    <source>
        <dbReference type="Proteomes" id="UP000036756"/>
    </source>
</evidence>
<dbReference type="Proteomes" id="UP000036756">
    <property type="component" value="Unassembled WGS sequence"/>
</dbReference>